<name>A0A1Y2DIT9_9PEZI</name>
<comment type="caution">
    <text evidence="1">The sequence shown here is derived from an EMBL/GenBank/DDBJ whole genome shotgun (WGS) entry which is preliminary data.</text>
</comment>
<organism evidence="1 2">
    <name type="scientific">Pseudomassariella vexata</name>
    <dbReference type="NCBI Taxonomy" id="1141098"/>
    <lineage>
        <taxon>Eukaryota</taxon>
        <taxon>Fungi</taxon>
        <taxon>Dikarya</taxon>
        <taxon>Ascomycota</taxon>
        <taxon>Pezizomycotina</taxon>
        <taxon>Sordariomycetes</taxon>
        <taxon>Xylariomycetidae</taxon>
        <taxon>Amphisphaeriales</taxon>
        <taxon>Pseudomassariaceae</taxon>
        <taxon>Pseudomassariella</taxon>
    </lineage>
</organism>
<dbReference type="AlphaFoldDB" id="A0A1Y2DIT9"/>
<gene>
    <name evidence="1" type="ORF">BCR38DRAFT_412854</name>
</gene>
<protein>
    <submittedName>
        <fullName evidence="1">Uncharacterized protein</fullName>
    </submittedName>
</protein>
<evidence type="ECO:0000313" key="2">
    <source>
        <dbReference type="Proteomes" id="UP000193689"/>
    </source>
</evidence>
<dbReference type="GeneID" id="63774963"/>
<dbReference type="InParanoid" id="A0A1Y2DIT9"/>
<proteinExistence type="predicted"/>
<reference evidence="1 2" key="1">
    <citation type="submission" date="2016-07" db="EMBL/GenBank/DDBJ databases">
        <title>Pervasive Adenine N6-methylation of Active Genes in Fungi.</title>
        <authorList>
            <consortium name="DOE Joint Genome Institute"/>
            <person name="Mondo S.J."/>
            <person name="Dannebaum R.O."/>
            <person name="Kuo R.C."/>
            <person name="Labutti K."/>
            <person name="Haridas S."/>
            <person name="Kuo A."/>
            <person name="Salamov A."/>
            <person name="Ahrendt S.R."/>
            <person name="Lipzen A."/>
            <person name="Sullivan W."/>
            <person name="Andreopoulos W.B."/>
            <person name="Clum A."/>
            <person name="Lindquist E."/>
            <person name="Daum C."/>
            <person name="Ramamoorthy G.K."/>
            <person name="Gryganskyi A."/>
            <person name="Culley D."/>
            <person name="Magnuson J.K."/>
            <person name="James T.Y."/>
            <person name="O'Malley M.A."/>
            <person name="Stajich J.E."/>
            <person name="Spatafora J.W."/>
            <person name="Visel A."/>
            <person name="Grigoriev I.V."/>
        </authorList>
    </citation>
    <scope>NUCLEOTIDE SEQUENCE [LARGE SCALE GENOMIC DNA]</scope>
    <source>
        <strain evidence="1 2">CBS 129021</strain>
    </source>
</reference>
<dbReference type="Proteomes" id="UP000193689">
    <property type="component" value="Unassembled WGS sequence"/>
</dbReference>
<keyword evidence="2" id="KW-1185">Reference proteome</keyword>
<dbReference type="EMBL" id="MCFJ01000014">
    <property type="protein sequence ID" value="ORY59141.1"/>
    <property type="molecule type" value="Genomic_DNA"/>
</dbReference>
<dbReference type="RefSeq" id="XP_040711835.1">
    <property type="nucleotide sequence ID" value="XM_040858751.1"/>
</dbReference>
<sequence>MSTNDHNGSIDANEVSQRVKDSSIELRIENSPISTGNSSFHRTGIAFPAVLPWPASDRSFSIDEAKVLVILLAATSDGLQRGKELGATDEDTASISVRQHRCQVSITSLHFYVESLSSHVLIQAELHHRLDSLSNSSEMPSRQKRGQLHFGATAGFDSLTIGPICQLGGIRRRQSTQVRRFQQIVSAAYFWVVTRTTVSRDLLRGHAVYEDATCSSLTTVIHAALELQNRSAIVIPVGVPFVITLPSAIPSLSPPLQPVSAVVRTHTSRLSVFRLASSARFLFPLVTAETFPAPSAQVMAYESDAFAFCQSTKNSA</sequence>
<evidence type="ECO:0000313" key="1">
    <source>
        <dbReference type="EMBL" id="ORY59141.1"/>
    </source>
</evidence>
<accession>A0A1Y2DIT9</accession>